<feature type="compositionally biased region" description="Polar residues" evidence="11">
    <location>
        <begin position="2213"/>
        <end position="2238"/>
    </location>
</feature>
<dbReference type="PROSITE" id="PS50157">
    <property type="entry name" value="ZINC_FINGER_C2H2_2"/>
    <property type="match status" value="6"/>
</dbReference>
<evidence type="ECO:0000256" key="2">
    <source>
        <dbReference type="ARBA" id="ARBA00022723"/>
    </source>
</evidence>
<feature type="compositionally biased region" description="Low complexity" evidence="11">
    <location>
        <begin position="24"/>
        <end position="35"/>
    </location>
</feature>
<dbReference type="Proteomes" id="UP000075920">
    <property type="component" value="Unassembled WGS sequence"/>
</dbReference>
<evidence type="ECO:0000256" key="9">
    <source>
        <dbReference type="ARBA" id="ARBA00023242"/>
    </source>
</evidence>
<feature type="compositionally biased region" description="Polar residues" evidence="11">
    <location>
        <begin position="1864"/>
        <end position="1877"/>
    </location>
</feature>
<evidence type="ECO:0000256" key="7">
    <source>
        <dbReference type="ARBA" id="ARBA00023125"/>
    </source>
</evidence>
<feature type="compositionally biased region" description="Polar residues" evidence="11">
    <location>
        <begin position="36"/>
        <end position="45"/>
    </location>
</feature>
<keyword evidence="9" id="KW-0539">Nucleus</keyword>
<evidence type="ECO:0000259" key="13">
    <source>
        <dbReference type="PROSITE" id="PS50280"/>
    </source>
</evidence>
<feature type="region of interest" description="Disordered" evidence="11">
    <location>
        <begin position="1219"/>
        <end position="1324"/>
    </location>
</feature>
<dbReference type="InterPro" id="IPR036236">
    <property type="entry name" value="Znf_C2H2_sf"/>
</dbReference>
<evidence type="ECO:0000256" key="11">
    <source>
        <dbReference type="SAM" id="MobiDB-lite"/>
    </source>
</evidence>
<keyword evidence="5" id="KW-0862">Zinc</keyword>
<keyword evidence="7" id="KW-0238">DNA-binding</keyword>
<evidence type="ECO:0000256" key="6">
    <source>
        <dbReference type="ARBA" id="ARBA00023015"/>
    </source>
</evidence>
<feature type="region of interest" description="Disordered" evidence="11">
    <location>
        <begin position="626"/>
        <end position="648"/>
    </location>
</feature>
<evidence type="ECO:0000256" key="4">
    <source>
        <dbReference type="ARBA" id="ARBA00022771"/>
    </source>
</evidence>
<feature type="region of interest" description="Disordered" evidence="11">
    <location>
        <begin position="1352"/>
        <end position="1420"/>
    </location>
</feature>
<evidence type="ECO:0000256" key="5">
    <source>
        <dbReference type="ARBA" id="ARBA00022833"/>
    </source>
</evidence>
<feature type="region of interest" description="Disordered" evidence="11">
    <location>
        <begin position="114"/>
        <end position="181"/>
    </location>
</feature>
<dbReference type="InterPro" id="IPR001214">
    <property type="entry name" value="SET_dom"/>
</dbReference>
<evidence type="ECO:0000256" key="1">
    <source>
        <dbReference type="ARBA" id="ARBA00004123"/>
    </source>
</evidence>
<dbReference type="GO" id="GO:0008170">
    <property type="term" value="F:N-methyltransferase activity"/>
    <property type="evidence" value="ECO:0007669"/>
    <property type="project" value="UniProtKB-ARBA"/>
</dbReference>
<feature type="compositionally biased region" description="Pro residues" evidence="11">
    <location>
        <begin position="2180"/>
        <end position="2189"/>
    </location>
</feature>
<evidence type="ECO:0000259" key="12">
    <source>
        <dbReference type="PROSITE" id="PS50157"/>
    </source>
</evidence>
<dbReference type="SUPFAM" id="SSF82199">
    <property type="entry name" value="SET domain"/>
    <property type="match status" value="1"/>
</dbReference>
<feature type="domain" description="C2H2-type" evidence="12">
    <location>
        <begin position="1102"/>
        <end position="1130"/>
    </location>
</feature>
<evidence type="ECO:0000256" key="10">
    <source>
        <dbReference type="PROSITE-ProRule" id="PRU00042"/>
    </source>
</evidence>
<feature type="compositionally biased region" description="Polar residues" evidence="11">
    <location>
        <begin position="1940"/>
        <end position="1951"/>
    </location>
</feature>
<proteinExistence type="predicted"/>
<dbReference type="Gene3D" id="3.30.160.60">
    <property type="entry name" value="Classic Zinc Finger"/>
    <property type="match status" value="4"/>
</dbReference>
<keyword evidence="15" id="KW-1185">Reference proteome</keyword>
<reference evidence="14" key="2">
    <citation type="submission" date="2020-05" db="UniProtKB">
        <authorList>
            <consortium name="EnsemblMetazoa"/>
        </authorList>
    </citation>
    <scope>IDENTIFICATION</scope>
    <source>
        <strain evidence="14">MINIMUS1</strain>
    </source>
</reference>
<keyword evidence="4 10" id="KW-0863">Zinc-finger</keyword>
<evidence type="ECO:0000313" key="15">
    <source>
        <dbReference type="Proteomes" id="UP000075920"/>
    </source>
</evidence>
<keyword evidence="8" id="KW-0804">Transcription</keyword>
<protein>
    <submittedName>
        <fullName evidence="14">Uncharacterized protein</fullName>
    </submittedName>
</protein>
<feature type="region of interest" description="Disordered" evidence="11">
    <location>
        <begin position="1633"/>
        <end position="1652"/>
    </location>
</feature>
<comment type="subcellular location">
    <subcellularLocation>
        <location evidence="1">Nucleus</location>
    </subcellularLocation>
</comment>
<dbReference type="SUPFAM" id="SSF57667">
    <property type="entry name" value="beta-beta-alpha zinc fingers"/>
    <property type="match status" value="3"/>
</dbReference>
<feature type="compositionally biased region" description="Acidic residues" evidence="11">
    <location>
        <begin position="705"/>
        <end position="734"/>
    </location>
</feature>
<feature type="domain" description="C2H2-type" evidence="12">
    <location>
        <begin position="1132"/>
        <end position="1159"/>
    </location>
</feature>
<dbReference type="InterPro" id="IPR050331">
    <property type="entry name" value="Zinc_finger"/>
</dbReference>
<feature type="compositionally biased region" description="Low complexity" evidence="11">
    <location>
        <begin position="1288"/>
        <end position="1303"/>
    </location>
</feature>
<dbReference type="GO" id="GO:0008757">
    <property type="term" value="F:S-adenosylmethionine-dependent methyltransferase activity"/>
    <property type="evidence" value="ECO:0007669"/>
    <property type="project" value="UniProtKB-ARBA"/>
</dbReference>
<feature type="domain" description="C2H2-type" evidence="12">
    <location>
        <begin position="1008"/>
        <end position="1036"/>
    </location>
</feature>
<feature type="compositionally biased region" description="Polar residues" evidence="11">
    <location>
        <begin position="1883"/>
        <end position="1916"/>
    </location>
</feature>
<feature type="domain" description="C2H2-type" evidence="12">
    <location>
        <begin position="1160"/>
        <end position="1190"/>
    </location>
</feature>
<feature type="region of interest" description="Disordered" evidence="11">
    <location>
        <begin position="338"/>
        <end position="496"/>
    </location>
</feature>
<dbReference type="GO" id="GO:0008276">
    <property type="term" value="F:protein methyltransferase activity"/>
    <property type="evidence" value="ECO:0007669"/>
    <property type="project" value="UniProtKB-ARBA"/>
</dbReference>
<feature type="region of interest" description="Disordered" evidence="11">
    <location>
        <begin position="2174"/>
        <end position="2248"/>
    </location>
</feature>
<feature type="compositionally biased region" description="Basic and acidic residues" evidence="11">
    <location>
        <begin position="411"/>
        <end position="443"/>
    </location>
</feature>
<feature type="compositionally biased region" description="Acidic residues" evidence="11">
    <location>
        <begin position="377"/>
        <end position="410"/>
    </location>
</feature>
<dbReference type="GO" id="GO:0010468">
    <property type="term" value="P:regulation of gene expression"/>
    <property type="evidence" value="ECO:0007669"/>
    <property type="project" value="TreeGrafter"/>
</dbReference>
<feature type="domain" description="C2H2-type" evidence="12">
    <location>
        <begin position="1069"/>
        <end position="1097"/>
    </location>
</feature>
<dbReference type="FunFam" id="3.30.160.60:FF:001536">
    <property type="entry name" value="CLUMA_CG004886, isoform A"/>
    <property type="match status" value="1"/>
</dbReference>
<sequence length="2248" mass="247632">MPKILDSDIDSPIANLIKRSGTATTTTNNSSSSSSKQSAHYSNDTTSEKSDGPFESLVGRHHIVSGGGGNSNSSSSFFSSAYDAKDGSNEGGSSFGSGGAALAVASGMGVVGPAVSLTQPQPPPPPTAQGAQSAFFQSTGSHHHQQQQQHHHRGHRSDGADSGKGTGNAPTTAPESRVKKYRHQQFSKNIYIGTKNAEKWDTLRNVLLFKNDVEFVSFLLKLAESNCWKKDSPLLNGFHSETVPVKSQGAASKGVRTKSGTRGGKPQLQEPLHDEQQQLEQPPQQQQLHSSSISFGSTKSTGSVGKKTKKVQFNKNVNIIHKLDNRRSGKMVSFSEKALADEPSNLSHHDEDSSAIPEEDDGGGGVGDGGGGGGGGGEEDDDEEEEEDMEEDDEDDEEEEEEEEEDEGDDKEAMAGKVDEEASENDAVRKVDDFIGDSKEHDGSVGNHDAYLMEDLVKKTMRKTHPPPTNQPQQSNEVQQDSISSTMGSVSEDSLNTETEVLDYRIAEKIKTELEEKQKLERKTHTAEELPTTSNFFEQCEFDPASVDEKPTMPHVKKGTALERSRTALDQSAYGGGGRKRGRRANAADSGNVDLHIEYEEQEYRPLPGTRGTDGGSIEKSSFTNQAKQLQLQHAPATQRKTKGAGNTKNKVCTGCNIKHGADLCPLNTPLRAISNKIELNQWLEQNEDLIKKHKLFLKPTGNGEDMDDDMDDHYDEDEDDEDDDVDDEDDDGGDGSRANGKLELSPSFSEVSVPPEFELRLCPQSSANNAISSTTQNEAVQQLQEQQTHPKLNALQDIPLSQQSATQEQQDQDSMLESKGSLPPPPPPSSSSSSSFAGTIGMERETAPKSRIVSGHGLSIYTTTFIAKYTKIGPLTGQIVRETEIQDDCTMRHIFETFDGVKSTYTSTENKNFSNWLRYIRPARNREQKNCVLQVHDGSIYFVTSKDLESGTELLYWSNDSNSAWGKKKMEKTNCGGCNLKFDHPFYYRTHCSVFHDPGFSLTIRKYHCKVCGAAVLGKENIMKHAEKLHDGKGAYQCQFCQKFFLRLNYLEMHRTYGCSANPQRTRPLCDFCGRKFCQPQKLKVHIKRMHSDMADVLRDFQCKLCSKLLGSRAALQRHSKEVHSRNSAVVSCPRCQKLFQNRSNLKIHMLTHSGVRPFKCAENECTAAFTTKQCLQFHYKKVHGYTQEQMPKIERSVAYTFDAYSGGLNDGIIDEVQRRQRHKSSASEEGGYPTEKVERKKRSRHLNHFDETSLQQQHSSQLQPQLQQPDLSQGLQQDTSDPTKVSSQQHLQPQSPQHPQLDYPNTPPASQRLSAHPSTAQQHQLVLPNADVLQKDAELHQQKLLRQQQQQLSVHQTDDQQDTVDQATGSQLQHHQHEIHTDPQHSSLEDQVMAKADQEEQTMHHHHHHHQQLSRLPSPFSNNLLKTKNILESFNDLCRNESNLSLLSTKITSILNNNLKDIAKVAAIGTSGGTNGGNVEDIRKNIIDHQSLDESRSDRLEDMQHLVHPLPDEQSKANSLNVSQLHRLNISNQLDTSTAAALQYKTNSDDDMKSVTEVDNNFVDMASLASNLKYKEYINGGGNAGLVISKGSKKWISDADQLPGGDGQQGESGVMLSTVTGRDFLTKLIMNGNVNTPPPNVADDEEEDDDNSTILDVVDSNNQNQQSSHSQIQQYTSNFTGLNLPDLPSFQSHAFQGHFNHQTLLGSFYNNTGSGTGRNTINTIPTSASMLVEAALNSVSNIITEAEISTNNNQNQGLNINHIDPGSGTDTASNNVSTNTFNASNIDESVDDMKLLKSHHFSMQLNSISQYSAQSTNDSGILSIRGAAGSAAVSRPKSREKIAIYEDSEMLNYENQHLNQQLQGTPHKLTSSVDSVRSALSPEQTGDFSYAATPSTSSRQHIVSGSPVRSSSRQIYAEHDLISPASTPSLPRYDFGPTESNYSSARRQDAKTISSLTLESFESNLKDTHHMQQLSSDEDNSIVIAENLSVNAVTTEEKLKLSNASAAAATNSASSAGSSATEFIQHQKYGETGRTIGGSNLPATADMRIKYGNDEMVDFQRNSIGDSSDFQGLDIYLVQSPPTPAISYSSHHHPDMIRMVSLDLSSNTGSHHSVNNGSHHAVRHASFISSQIQPAEHHRLLAGDQLSASNHRLLVSDPATHLIFEQNNRLLSDATGQPAPPPPPPPRHVVSPTRGFGAYHHHHHHHHHHQVSSTNYHHSMKQNIASPPINQHSSSAAAYHPFPTYY</sequence>
<dbReference type="GO" id="GO:0005634">
    <property type="term" value="C:nucleus"/>
    <property type="evidence" value="ECO:0007669"/>
    <property type="project" value="UniProtKB-SubCell"/>
</dbReference>
<dbReference type="GO" id="GO:0003677">
    <property type="term" value="F:DNA binding"/>
    <property type="evidence" value="ECO:0007669"/>
    <property type="project" value="UniProtKB-KW"/>
</dbReference>
<feature type="domain" description="SET" evidence="13">
    <location>
        <begin position="827"/>
        <end position="960"/>
    </location>
</feature>
<dbReference type="SMART" id="SM00355">
    <property type="entry name" value="ZnF_C2H2"/>
    <property type="match status" value="7"/>
</dbReference>
<dbReference type="STRING" id="112268.A0A182W5H9"/>
<dbReference type="Pfam" id="PF21549">
    <property type="entry name" value="PRDM2_PR"/>
    <property type="match status" value="1"/>
</dbReference>
<feature type="region of interest" description="Disordered" evidence="11">
    <location>
        <begin position="1864"/>
        <end position="1951"/>
    </location>
</feature>
<evidence type="ECO:0000256" key="3">
    <source>
        <dbReference type="ARBA" id="ARBA00022737"/>
    </source>
</evidence>
<dbReference type="VEuPathDB" id="VectorBase:AMIN005595"/>
<dbReference type="PROSITE" id="PS50280">
    <property type="entry name" value="SET"/>
    <property type="match status" value="1"/>
</dbReference>
<dbReference type="Gene3D" id="2.170.270.10">
    <property type="entry name" value="SET domain"/>
    <property type="match status" value="1"/>
</dbReference>
<dbReference type="InterPro" id="IPR013087">
    <property type="entry name" value="Znf_C2H2_type"/>
</dbReference>
<name>A0A182W5H9_9DIPT</name>
<feature type="compositionally biased region" description="Polar residues" evidence="11">
    <location>
        <begin position="471"/>
        <end position="496"/>
    </location>
</feature>
<keyword evidence="6" id="KW-0805">Transcription regulation</keyword>
<feature type="domain" description="C2H2-type" evidence="12">
    <location>
        <begin position="1037"/>
        <end position="1064"/>
    </location>
</feature>
<dbReference type="EnsemblMetazoa" id="AMIN005595-RA">
    <property type="protein sequence ID" value="AMIN005595-PA"/>
    <property type="gene ID" value="AMIN005595"/>
</dbReference>
<keyword evidence="3" id="KW-0677">Repeat</keyword>
<feature type="region of interest" description="Disordered" evidence="11">
    <location>
        <begin position="803"/>
        <end position="838"/>
    </location>
</feature>
<dbReference type="GO" id="GO:0008270">
    <property type="term" value="F:zinc ion binding"/>
    <property type="evidence" value="ECO:0007669"/>
    <property type="project" value="UniProtKB-KW"/>
</dbReference>
<evidence type="ECO:0000313" key="14">
    <source>
        <dbReference type="EnsemblMetazoa" id="AMIN005595-PA"/>
    </source>
</evidence>
<reference evidence="15" key="1">
    <citation type="submission" date="2013-03" db="EMBL/GenBank/DDBJ databases">
        <title>The Genome Sequence of Anopheles minimus MINIMUS1.</title>
        <authorList>
            <consortium name="The Broad Institute Genomics Platform"/>
            <person name="Neafsey D.E."/>
            <person name="Walton C."/>
            <person name="Walker B."/>
            <person name="Young S.K."/>
            <person name="Zeng Q."/>
            <person name="Gargeya S."/>
            <person name="Fitzgerald M."/>
            <person name="Haas B."/>
            <person name="Abouelleil A."/>
            <person name="Allen A.W."/>
            <person name="Alvarado L."/>
            <person name="Arachchi H.M."/>
            <person name="Berlin A.M."/>
            <person name="Chapman S.B."/>
            <person name="Gainer-Dewar J."/>
            <person name="Goldberg J."/>
            <person name="Griggs A."/>
            <person name="Gujja S."/>
            <person name="Hansen M."/>
            <person name="Howarth C."/>
            <person name="Imamovic A."/>
            <person name="Ireland A."/>
            <person name="Larimer J."/>
            <person name="McCowan C."/>
            <person name="Murphy C."/>
            <person name="Pearson M."/>
            <person name="Poon T.W."/>
            <person name="Priest M."/>
            <person name="Roberts A."/>
            <person name="Saif S."/>
            <person name="Shea T."/>
            <person name="Sisk P."/>
            <person name="Sykes S."/>
            <person name="Wortman J."/>
            <person name="Nusbaum C."/>
            <person name="Birren B."/>
        </authorList>
    </citation>
    <scope>NUCLEOTIDE SEQUENCE [LARGE SCALE GENOMIC DNA]</scope>
    <source>
        <strain evidence="15">MINIMUS1</strain>
    </source>
</reference>
<feature type="compositionally biased region" description="Polar residues" evidence="11">
    <location>
        <begin position="129"/>
        <end position="140"/>
    </location>
</feature>
<dbReference type="PANTHER" id="PTHR16515">
    <property type="entry name" value="PR DOMAIN ZINC FINGER PROTEIN"/>
    <property type="match status" value="1"/>
</dbReference>
<dbReference type="PROSITE" id="PS00028">
    <property type="entry name" value="ZINC_FINGER_C2H2_1"/>
    <property type="match status" value="5"/>
</dbReference>
<accession>A0A182W5H9</accession>
<feature type="compositionally biased region" description="Low complexity" evidence="11">
    <location>
        <begin position="1255"/>
        <end position="1280"/>
    </location>
</feature>
<organism evidence="14 15">
    <name type="scientific">Anopheles minimus</name>
    <dbReference type="NCBI Taxonomy" id="112268"/>
    <lineage>
        <taxon>Eukaryota</taxon>
        <taxon>Metazoa</taxon>
        <taxon>Ecdysozoa</taxon>
        <taxon>Arthropoda</taxon>
        <taxon>Hexapoda</taxon>
        <taxon>Insecta</taxon>
        <taxon>Pterygota</taxon>
        <taxon>Neoptera</taxon>
        <taxon>Endopterygota</taxon>
        <taxon>Diptera</taxon>
        <taxon>Nematocera</taxon>
        <taxon>Culicoidea</taxon>
        <taxon>Culicidae</taxon>
        <taxon>Anophelinae</taxon>
        <taxon>Anopheles</taxon>
    </lineage>
</organism>
<dbReference type="FunFam" id="3.30.160.60:FF:001636">
    <property type="entry name" value="CLUMA_CG004886, isoform A"/>
    <property type="match status" value="1"/>
</dbReference>
<feature type="compositionally biased region" description="Low complexity" evidence="11">
    <location>
        <begin position="278"/>
        <end position="305"/>
    </location>
</feature>
<feature type="compositionally biased region" description="Low complexity" evidence="11">
    <location>
        <begin position="803"/>
        <end position="814"/>
    </location>
</feature>
<dbReference type="PANTHER" id="PTHR16515:SF49">
    <property type="entry name" value="GASTRULA ZINC FINGER PROTEIN XLCGF49.1-LIKE-RELATED"/>
    <property type="match status" value="1"/>
</dbReference>
<feature type="compositionally biased region" description="Basic residues" evidence="11">
    <location>
        <begin position="2201"/>
        <end position="2212"/>
    </location>
</feature>
<evidence type="ECO:0000256" key="8">
    <source>
        <dbReference type="ARBA" id="ARBA00023163"/>
    </source>
</evidence>
<feature type="region of interest" description="Disordered" evidence="11">
    <location>
        <begin position="18"/>
        <end position="72"/>
    </location>
</feature>
<feature type="compositionally biased region" description="Polar residues" evidence="11">
    <location>
        <begin position="1310"/>
        <end position="1324"/>
    </location>
</feature>
<keyword evidence="2" id="KW-0479">Metal-binding</keyword>
<feature type="compositionally biased region" description="Basic residues" evidence="11">
    <location>
        <begin position="141"/>
        <end position="155"/>
    </location>
</feature>
<feature type="compositionally biased region" description="Gly residues" evidence="11">
    <location>
        <begin position="363"/>
        <end position="376"/>
    </location>
</feature>
<feature type="region of interest" description="Disordered" evidence="11">
    <location>
        <begin position="245"/>
        <end position="309"/>
    </location>
</feature>
<dbReference type="InterPro" id="IPR046341">
    <property type="entry name" value="SET_dom_sf"/>
</dbReference>
<feature type="region of interest" description="Disordered" evidence="11">
    <location>
        <begin position="699"/>
        <end position="751"/>
    </location>
</feature>